<dbReference type="EMBL" id="KB207106">
    <property type="protein sequence ID" value="ELP84881.1"/>
    <property type="molecule type" value="Genomic_DNA"/>
</dbReference>
<evidence type="ECO:0000313" key="1">
    <source>
        <dbReference type="EMBL" id="ELP84881.1"/>
    </source>
</evidence>
<feature type="non-terminal residue" evidence="1">
    <location>
        <position position="82"/>
    </location>
</feature>
<dbReference type="GeneID" id="14883813"/>
<dbReference type="AlphaFoldDB" id="L7FJU2"/>
<dbReference type="RefSeq" id="XP_004184227.1">
    <property type="nucleotide sequence ID" value="XM_004184179.1"/>
</dbReference>
<gene>
    <name evidence="1" type="ORF">EIN_284570</name>
</gene>
<dbReference type="VEuPathDB" id="AmoebaDB:EIN_284570"/>
<reference evidence="1 2" key="1">
    <citation type="submission" date="2012-10" db="EMBL/GenBank/DDBJ databases">
        <authorList>
            <person name="Zafar N."/>
            <person name="Inman J."/>
            <person name="Hall N."/>
            <person name="Lorenzi H."/>
            <person name="Caler E."/>
        </authorList>
    </citation>
    <scope>NUCLEOTIDE SEQUENCE [LARGE SCALE GENOMIC DNA]</scope>
    <source>
        <strain evidence="1 2">IP1</strain>
    </source>
</reference>
<sequence>MIKPRTEDVIEVLGQLEADIRDIETTEAMIRGDINYDTVLHSTYLPMYEQFQLKHQLAFSRRQLKQTLEVKGVLARRFNVPQ</sequence>
<evidence type="ECO:0000313" key="2">
    <source>
        <dbReference type="Proteomes" id="UP000014680"/>
    </source>
</evidence>
<name>L7FJU2_ENTIV</name>
<proteinExistence type="predicted"/>
<keyword evidence="2" id="KW-1185">Reference proteome</keyword>
<protein>
    <submittedName>
        <fullName evidence="1">Uncharacterized protein</fullName>
    </submittedName>
</protein>
<dbReference type="OrthoDB" id="29651at2759"/>
<accession>L7FJU2</accession>
<dbReference type="KEGG" id="eiv:EIN_284570"/>
<dbReference type="Proteomes" id="UP000014680">
    <property type="component" value="Unassembled WGS sequence"/>
</dbReference>
<organism evidence="1 2">
    <name type="scientific">Entamoeba invadens IP1</name>
    <dbReference type="NCBI Taxonomy" id="370355"/>
    <lineage>
        <taxon>Eukaryota</taxon>
        <taxon>Amoebozoa</taxon>
        <taxon>Evosea</taxon>
        <taxon>Archamoebae</taxon>
        <taxon>Mastigamoebida</taxon>
        <taxon>Entamoebidae</taxon>
        <taxon>Entamoeba</taxon>
    </lineage>
</organism>